<keyword evidence="1" id="KW-0472">Membrane</keyword>
<reference evidence="2 3" key="1">
    <citation type="journal article" date="2012" name="FEBS Lett.">
        <title>Anammox organism KSU-1 expresses a NirK-type copper-containing nitrite reductase instead of a NirS-type with cytochrome cd1.</title>
        <authorList>
            <person name="Hira D."/>
            <person name="Toh H."/>
            <person name="Migita C.T."/>
            <person name="Okubo H."/>
            <person name="Nishiyama T."/>
            <person name="Hattori M."/>
            <person name="Furukawa K."/>
            <person name="Fujii T."/>
        </authorList>
    </citation>
    <scope>NUCLEOTIDE SEQUENCE [LARGE SCALE GENOMIC DNA]</scope>
</reference>
<protein>
    <submittedName>
        <fullName evidence="2">Uncharacterized protein</fullName>
    </submittedName>
</protein>
<accession>I3IJ94</accession>
<keyword evidence="1" id="KW-1133">Transmembrane helix</keyword>
<gene>
    <name evidence="2" type="ORF">KSU1_C0193</name>
</gene>
<dbReference type="EMBL" id="BAFH01000003">
    <property type="protein sequence ID" value="GAB61789.1"/>
    <property type="molecule type" value="Genomic_DNA"/>
</dbReference>
<evidence type="ECO:0000313" key="2">
    <source>
        <dbReference type="EMBL" id="GAB61789.1"/>
    </source>
</evidence>
<keyword evidence="3" id="KW-1185">Reference proteome</keyword>
<keyword evidence="1" id="KW-0812">Transmembrane</keyword>
<proteinExistence type="predicted"/>
<evidence type="ECO:0000313" key="3">
    <source>
        <dbReference type="Proteomes" id="UP000002985"/>
    </source>
</evidence>
<dbReference type="Proteomes" id="UP000002985">
    <property type="component" value="Unassembled WGS sequence"/>
</dbReference>
<feature type="transmembrane region" description="Helical" evidence="1">
    <location>
        <begin position="20"/>
        <end position="36"/>
    </location>
</feature>
<comment type="caution">
    <text evidence="2">The sequence shown here is derived from an EMBL/GenBank/DDBJ whole genome shotgun (WGS) entry which is preliminary data.</text>
</comment>
<organism evidence="2 3">
    <name type="scientific">Candidatus Jettenia caeni</name>
    <dbReference type="NCBI Taxonomy" id="247490"/>
    <lineage>
        <taxon>Bacteria</taxon>
        <taxon>Pseudomonadati</taxon>
        <taxon>Planctomycetota</taxon>
        <taxon>Candidatus Brocadiia</taxon>
        <taxon>Candidatus Brocadiales</taxon>
        <taxon>Candidatus Brocadiaceae</taxon>
        <taxon>Candidatus Jettenia</taxon>
    </lineage>
</organism>
<evidence type="ECO:0000256" key="1">
    <source>
        <dbReference type="SAM" id="Phobius"/>
    </source>
</evidence>
<sequence>MTKASINLQELRRKSSYSKYCWVIGGANLVFALFMGKCKGFMICRFNFAPYFE</sequence>
<dbReference type="AlphaFoldDB" id="I3IJ94"/>
<name>I3IJ94_9BACT</name>